<dbReference type="Proteomes" id="UP000092555">
    <property type="component" value="Unassembled WGS sequence"/>
</dbReference>
<dbReference type="EMBL" id="LXTC01000005">
    <property type="protein sequence ID" value="OBA19762.1"/>
    <property type="molecule type" value="Genomic_DNA"/>
</dbReference>
<reference evidence="3 4" key="1">
    <citation type="submission" date="2016-05" db="EMBL/GenBank/DDBJ databases">
        <title>Comparative genomics of biotechnologically important yeasts.</title>
        <authorList>
            <consortium name="DOE Joint Genome Institute"/>
            <person name="Riley R."/>
            <person name="Haridas S."/>
            <person name="Wolfe K.H."/>
            <person name="Lopes M.R."/>
            <person name="Hittinger C.T."/>
            <person name="Goker M."/>
            <person name="Salamov A."/>
            <person name="Wisecaver J."/>
            <person name="Long T.M."/>
            <person name="Aerts A.L."/>
            <person name="Barry K."/>
            <person name="Choi C."/>
            <person name="Clum A."/>
            <person name="Coughlan A.Y."/>
            <person name="Deshpande S."/>
            <person name="Douglass A.P."/>
            <person name="Hanson S.J."/>
            <person name="Klenk H.-P."/>
            <person name="LaButti K."/>
            <person name="Lapidus A."/>
            <person name="Lindquist E."/>
            <person name="Lipzen A."/>
            <person name="Meier-kolthoff J.P."/>
            <person name="Ohm R.A."/>
            <person name="Otillar R.P."/>
            <person name="Pangilinan J."/>
            <person name="Peng Y."/>
            <person name="Rokas A."/>
            <person name="Rosa C.A."/>
            <person name="Scheuner C."/>
            <person name="Sibirny A.A."/>
            <person name="Slot J.C."/>
            <person name="Stielow J.B."/>
            <person name="Sun H."/>
            <person name="Kurtzman C.P."/>
            <person name="Blackwell M."/>
            <person name="Grigoriev I.V."/>
            <person name="Jeffries T.W."/>
        </authorList>
    </citation>
    <scope>NUCLEOTIDE SEQUENCE [LARGE SCALE GENOMIC DNA]</scope>
    <source>
        <strain evidence="3 4">NRRL YB-4993</strain>
    </source>
</reference>
<evidence type="ECO:0000313" key="3">
    <source>
        <dbReference type="EMBL" id="OBA19762.1"/>
    </source>
</evidence>
<dbReference type="InterPro" id="IPR053056">
    <property type="entry name" value="Lipid_Metab_Assoc_Protein"/>
</dbReference>
<accession>A0A1A0H789</accession>
<name>A0A1A0H789_9ASCO</name>
<dbReference type="OrthoDB" id="2152680at2759"/>
<feature type="region of interest" description="Disordered" evidence="1">
    <location>
        <begin position="347"/>
        <end position="367"/>
    </location>
</feature>
<evidence type="ECO:0000256" key="1">
    <source>
        <dbReference type="SAM" id="MobiDB-lite"/>
    </source>
</evidence>
<dbReference type="PANTHER" id="PTHR28153:SF1">
    <property type="entry name" value="DUF4484 DOMAIN-CONTAINING PROTEIN"/>
    <property type="match status" value="1"/>
</dbReference>
<feature type="compositionally biased region" description="Polar residues" evidence="1">
    <location>
        <begin position="347"/>
        <end position="364"/>
    </location>
</feature>
<dbReference type="Pfam" id="PF14831">
    <property type="entry name" value="DUF4484"/>
    <property type="match status" value="1"/>
</dbReference>
<gene>
    <name evidence="3" type="ORF">METBIDRAFT_44619</name>
</gene>
<dbReference type="InterPro" id="IPR028115">
    <property type="entry name" value="DUF4484"/>
</dbReference>
<keyword evidence="4" id="KW-1185">Reference proteome</keyword>
<evidence type="ECO:0000259" key="2">
    <source>
        <dbReference type="Pfam" id="PF14831"/>
    </source>
</evidence>
<sequence>MSLSSSETAVHVAPPRIAYMFLAHFDPKQGYKMEWASDPAAHDFAGLECKVLPSGVHEYEATSMYLAHEARGKLFYGCARFRQANLNPAGGLDRRLVKMYSLGILVEPLEGQYWTPHEFSAVGWEHLGALDQALGEFVRTGDLAAVQRAHRRLSGRDWLLDVPRPFADCQLDHPLRKLPATLSTVGPLLFPLFKAALLRKNILIFNHSSQGSAELVREPSPRGPAACAALAYVLALISVIPKTVRLDLPARGPGDSPAARCSRPLYTVGLQDMGSGLLAHHPGFIACTSDEILKYQTRMYDVAVMMPSSSLDTCLVHASEALARPIRATHNDYGMFLKVYRSLPQTSDGTQLSTGDDQSSIRTSSSDDKLRREPTWWLANATLPMSWREYIWLAFAWFASAGTTEREAGKINLDADTVPDGAPSSRDELLQLTSIVGHFHKLTKKWFYIIEEIIEETTGGPAADLASERVTLELTPQDMVDMELDPYSAQDLDFVREFVLTYWSTVIDDVEVGLGLHNFLC</sequence>
<dbReference type="AlphaFoldDB" id="A0A1A0H789"/>
<comment type="caution">
    <text evidence="3">The sequence shown here is derived from an EMBL/GenBank/DDBJ whole genome shotgun (WGS) entry which is preliminary data.</text>
</comment>
<proteinExistence type="predicted"/>
<dbReference type="GeneID" id="30030792"/>
<dbReference type="PANTHER" id="PTHR28153">
    <property type="entry name" value="PROTEIN, PUTATIVE-RELATED"/>
    <property type="match status" value="1"/>
</dbReference>
<protein>
    <recommendedName>
        <fullName evidence="2">DUF4484 domain-containing protein</fullName>
    </recommendedName>
</protein>
<dbReference type="InterPro" id="IPR018626">
    <property type="entry name" value="LCHN/Anr2"/>
</dbReference>
<evidence type="ECO:0000313" key="4">
    <source>
        <dbReference type="Proteomes" id="UP000092555"/>
    </source>
</evidence>
<dbReference type="GO" id="GO:0005811">
    <property type="term" value="C:lipid droplet"/>
    <property type="evidence" value="ECO:0007669"/>
    <property type="project" value="TreeGrafter"/>
</dbReference>
<dbReference type="Pfam" id="PF09804">
    <property type="entry name" value="DENND11"/>
    <property type="match status" value="2"/>
</dbReference>
<dbReference type="RefSeq" id="XP_018710287.1">
    <property type="nucleotide sequence ID" value="XM_018857816.1"/>
</dbReference>
<feature type="domain" description="DUF4484" evidence="2">
    <location>
        <begin position="468"/>
        <end position="504"/>
    </location>
</feature>
<organism evidence="3 4">
    <name type="scientific">Metschnikowia bicuspidata var. bicuspidata NRRL YB-4993</name>
    <dbReference type="NCBI Taxonomy" id="869754"/>
    <lineage>
        <taxon>Eukaryota</taxon>
        <taxon>Fungi</taxon>
        <taxon>Dikarya</taxon>
        <taxon>Ascomycota</taxon>
        <taxon>Saccharomycotina</taxon>
        <taxon>Pichiomycetes</taxon>
        <taxon>Metschnikowiaceae</taxon>
        <taxon>Metschnikowia</taxon>
    </lineage>
</organism>